<evidence type="ECO:0000313" key="3">
    <source>
        <dbReference type="Proteomes" id="UP000887013"/>
    </source>
</evidence>
<feature type="region of interest" description="Disordered" evidence="1">
    <location>
        <begin position="22"/>
        <end position="58"/>
    </location>
</feature>
<evidence type="ECO:0000256" key="1">
    <source>
        <dbReference type="SAM" id="MobiDB-lite"/>
    </source>
</evidence>
<evidence type="ECO:0000313" key="2">
    <source>
        <dbReference type="EMBL" id="GFS90466.1"/>
    </source>
</evidence>
<dbReference type="EMBL" id="BMAW01004698">
    <property type="protein sequence ID" value="GFS90466.1"/>
    <property type="molecule type" value="Genomic_DNA"/>
</dbReference>
<comment type="caution">
    <text evidence="2">The sequence shown here is derived from an EMBL/GenBank/DDBJ whole genome shotgun (WGS) entry which is preliminary data.</text>
</comment>
<accession>A0A8X6N2F9</accession>
<organism evidence="2 3">
    <name type="scientific">Nephila pilipes</name>
    <name type="common">Giant wood spider</name>
    <name type="synonym">Nephila maculata</name>
    <dbReference type="NCBI Taxonomy" id="299642"/>
    <lineage>
        <taxon>Eukaryota</taxon>
        <taxon>Metazoa</taxon>
        <taxon>Ecdysozoa</taxon>
        <taxon>Arthropoda</taxon>
        <taxon>Chelicerata</taxon>
        <taxon>Arachnida</taxon>
        <taxon>Araneae</taxon>
        <taxon>Araneomorphae</taxon>
        <taxon>Entelegynae</taxon>
        <taxon>Araneoidea</taxon>
        <taxon>Nephilidae</taxon>
        <taxon>Nephila</taxon>
    </lineage>
</organism>
<protein>
    <submittedName>
        <fullName evidence="2">Uncharacterized protein</fullName>
    </submittedName>
</protein>
<name>A0A8X6N2F9_NEPPI</name>
<dbReference type="Proteomes" id="UP000887013">
    <property type="component" value="Unassembled WGS sequence"/>
</dbReference>
<gene>
    <name evidence="2" type="ORF">NPIL_456441</name>
</gene>
<keyword evidence="3" id="KW-1185">Reference proteome</keyword>
<reference evidence="2" key="1">
    <citation type="submission" date="2020-08" db="EMBL/GenBank/DDBJ databases">
        <title>Multicomponent nature underlies the extraordinary mechanical properties of spider dragline silk.</title>
        <authorList>
            <person name="Kono N."/>
            <person name="Nakamura H."/>
            <person name="Mori M."/>
            <person name="Yoshida Y."/>
            <person name="Ohtoshi R."/>
            <person name="Malay A.D."/>
            <person name="Moran D.A.P."/>
            <person name="Tomita M."/>
            <person name="Numata K."/>
            <person name="Arakawa K."/>
        </authorList>
    </citation>
    <scope>NUCLEOTIDE SEQUENCE</scope>
</reference>
<feature type="compositionally biased region" description="Basic and acidic residues" evidence="1">
    <location>
        <begin position="24"/>
        <end position="36"/>
    </location>
</feature>
<proteinExistence type="predicted"/>
<dbReference type="AlphaFoldDB" id="A0A8X6N2F9"/>
<sequence>MLSKIIWKLGITKSEAGKTRAYTAHREVKENNEYPHSRKRALPEAQETNQHTDDSRMKTPFKLDHKCYLETNQTLEKPKNKVACYPIISYKALVFTWISFYS</sequence>